<sequence>MKNNPVCKENASNVFRKEREQYHEIQDLKAQMQDKNMVISELKKLIENCKGKSVETQWVPTGKLLNSCTGKVENEPTHGSNVDISHIHACKQTLGLSAADQASVFMAITSVHISSGLVLHQMTSDHNRSELGIQDHSNEQSSSKLVPKVVPLAVKTATSRQELELLFHLHIAMLRTTEHPSDTNVFTMKMEILLEPASNKLLVGKRCTCNLNPIQMLNLKTYYLESSRFKDKTSANLKLKLQDNAKNANPSCSTSNREFLDPKKKKEIESWLKDSRIVNSLDGSDEIEYFDTFPTLEELEYHEWLLKYPKPS</sequence>
<dbReference type="EMBL" id="BQNB010011146">
    <property type="protein sequence ID" value="GJS86784.1"/>
    <property type="molecule type" value="Genomic_DNA"/>
</dbReference>
<keyword evidence="1" id="KW-0175">Coiled coil</keyword>
<evidence type="ECO:0000256" key="1">
    <source>
        <dbReference type="SAM" id="Coils"/>
    </source>
</evidence>
<evidence type="ECO:0000313" key="2">
    <source>
        <dbReference type="EMBL" id="GJS86784.1"/>
    </source>
</evidence>
<keyword evidence="3" id="KW-1185">Reference proteome</keyword>
<reference evidence="2" key="2">
    <citation type="submission" date="2022-01" db="EMBL/GenBank/DDBJ databases">
        <authorList>
            <person name="Yamashiro T."/>
            <person name="Shiraishi A."/>
            <person name="Satake H."/>
            <person name="Nakayama K."/>
        </authorList>
    </citation>
    <scope>NUCLEOTIDE SEQUENCE</scope>
</reference>
<evidence type="ECO:0000313" key="3">
    <source>
        <dbReference type="Proteomes" id="UP001151760"/>
    </source>
</evidence>
<comment type="caution">
    <text evidence="2">The sequence shown here is derived from an EMBL/GenBank/DDBJ whole genome shotgun (WGS) entry which is preliminary data.</text>
</comment>
<gene>
    <name evidence="2" type="ORF">Tco_0769420</name>
</gene>
<dbReference type="Proteomes" id="UP001151760">
    <property type="component" value="Unassembled WGS sequence"/>
</dbReference>
<feature type="coiled-coil region" evidence="1">
    <location>
        <begin position="15"/>
        <end position="45"/>
    </location>
</feature>
<name>A0ABQ4Z9D0_9ASTR</name>
<proteinExistence type="predicted"/>
<protein>
    <submittedName>
        <fullName evidence="2">Uncharacterized protein</fullName>
    </submittedName>
</protein>
<reference evidence="2" key="1">
    <citation type="journal article" date="2022" name="Int. J. Mol. Sci.">
        <title>Draft Genome of Tanacetum Coccineum: Genomic Comparison of Closely Related Tanacetum-Family Plants.</title>
        <authorList>
            <person name="Yamashiro T."/>
            <person name="Shiraishi A."/>
            <person name="Nakayama K."/>
            <person name="Satake H."/>
        </authorList>
    </citation>
    <scope>NUCLEOTIDE SEQUENCE</scope>
</reference>
<accession>A0ABQ4Z9D0</accession>
<organism evidence="2 3">
    <name type="scientific">Tanacetum coccineum</name>
    <dbReference type="NCBI Taxonomy" id="301880"/>
    <lineage>
        <taxon>Eukaryota</taxon>
        <taxon>Viridiplantae</taxon>
        <taxon>Streptophyta</taxon>
        <taxon>Embryophyta</taxon>
        <taxon>Tracheophyta</taxon>
        <taxon>Spermatophyta</taxon>
        <taxon>Magnoliopsida</taxon>
        <taxon>eudicotyledons</taxon>
        <taxon>Gunneridae</taxon>
        <taxon>Pentapetalae</taxon>
        <taxon>asterids</taxon>
        <taxon>campanulids</taxon>
        <taxon>Asterales</taxon>
        <taxon>Asteraceae</taxon>
        <taxon>Asteroideae</taxon>
        <taxon>Anthemideae</taxon>
        <taxon>Anthemidinae</taxon>
        <taxon>Tanacetum</taxon>
    </lineage>
</organism>